<evidence type="ECO:0000313" key="5">
    <source>
        <dbReference type="Proteomes" id="UP001347796"/>
    </source>
</evidence>
<reference evidence="4 5" key="1">
    <citation type="submission" date="2024-01" db="EMBL/GenBank/DDBJ databases">
        <title>The genome of the rayed Mediterranean limpet Patella caerulea (Linnaeus, 1758).</title>
        <authorList>
            <person name="Anh-Thu Weber A."/>
            <person name="Halstead-Nussloch G."/>
        </authorList>
    </citation>
    <scope>NUCLEOTIDE SEQUENCE [LARGE SCALE GENOMIC DNA]</scope>
    <source>
        <strain evidence="4">AATW-2023a</strain>
        <tissue evidence="4">Whole specimen</tissue>
    </source>
</reference>
<keyword evidence="1" id="KW-0106">Calcium</keyword>
<keyword evidence="2" id="KW-0732">Signal</keyword>
<feature type="chain" id="PRO_5043010325" description="EF-hand domain-containing protein" evidence="2">
    <location>
        <begin position="20"/>
        <end position="245"/>
    </location>
</feature>
<evidence type="ECO:0000259" key="3">
    <source>
        <dbReference type="PROSITE" id="PS50222"/>
    </source>
</evidence>
<dbReference type="GO" id="GO:0005509">
    <property type="term" value="F:calcium ion binding"/>
    <property type="evidence" value="ECO:0007669"/>
    <property type="project" value="InterPro"/>
</dbReference>
<dbReference type="SUPFAM" id="SSF47473">
    <property type="entry name" value="EF-hand"/>
    <property type="match status" value="1"/>
</dbReference>
<evidence type="ECO:0000313" key="4">
    <source>
        <dbReference type="EMBL" id="KAK6187923.1"/>
    </source>
</evidence>
<name>A0AAN8K8U9_PATCE</name>
<dbReference type="Gene3D" id="1.10.238.10">
    <property type="entry name" value="EF-hand"/>
    <property type="match status" value="1"/>
</dbReference>
<dbReference type="PROSITE" id="PS00018">
    <property type="entry name" value="EF_HAND_1"/>
    <property type="match status" value="2"/>
</dbReference>
<dbReference type="Pfam" id="PF13499">
    <property type="entry name" value="EF-hand_7"/>
    <property type="match status" value="1"/>
</dbReference>
<organism evidence="4 5">
    <name type="scientific">Patella caerulea</name>
    <name type="common">Rayed Mediterranean limpet</name>
    <dbReference type="NCBI Taxonomy" id="87958"/>
    <lineage>
        <taxon>Eukaryota</taxon>
        <taxon>Metazoa</taxon>
        <taxon>Spiralia</taxon>
        <taxon>Lophotrochozoa</taxon>
        <taxon>Mollusca</taxon>
        <taxon>Gastropoda</taxon>
        <taxon>Patellogastropoda</taxon>
        <taxon>Patelloidea</taxon>
        <taxon>Patellidae</taxon>
        <taxon>Patella</taxon>
    </lineage>
</organism>
<protein>
    <recommendedName>
        <fullName evidence="3">EF-hand domain-containing protein</fullName>
    </recommendedName>
</protein>
<gene>
    <name evidence="4" type="ORF">SNE40_005843</name>
</gene>
<sequence>MLWRILIITVCCVFLTASADVKPKTKAGIDTLFHLRRMFYVEDLDDDLFVEWDDIYQVFARADINNDGIYEFNEMLADPDMKDASRDDFNVFEVNGDGIVGMDDVHLKFYDILSSSGNDVDIKEYLGFMSTREPDRGELMDIESFVNAEKNFLVSDQNDNGFLSPYEYNAEFRFADADHDGFLNSNETDAFRPTRHVGQFCDAVATTGCSLNDVEALFNGADTDNSGKLSVEEYIIYFGNLMTAT</sequence>
<accession>A0AAN8K8U9</accession>
<dbReference type="InterPro" id="IPR002048">
    <property type="entry name" value="EF_hand_dom"/>
</dbReference>
<comment type="caution">
    <text evidence="4">The sequence shown here is derived from an EMBL/GenBank/DDBJ whole genome shotgun (WGS) entry which is preliminary data.</text>
</comment>
<dbReference type="PROSITE" id="PS50222">
    <property type="entry name" value="EF_HAND_2"/>
    <property type="match status" value="1"/>
</dbReference>
<dbReference type="AlphaFoldDB" id="A0AAN8K8U9"/>
<dbReference type="Proteomes" id="UP001347796">
    <property type="component" value="Unassembled WGS sequence"/>
</dbReference>
<dbReference type="EMBL" id="JAZGQO010000004">
    <property type="protein sequence ID" value="KAK6187923.1"/>
    <property type="molecule type" value="Genomic_DNA"/>
</dbReference>
<dbReference type="InterPro" id="IPR018247">
    <property type="entry name" value="EF_Hand_1_Ca_BS"/>
</dbReference>
<dbReference type="InterPro" id="IPR011992">
    <property type="entry name" value="EF-hand-dom_pair"/>
</dbReference>
<feature type="domain" description="EF-hand" evidence="3">
    <location>
        <begin position="209"/>
        <end position="244"/>
    </location>
</feature>
<evidence type="ECO:0000256" key="2">
    <source>
        <dbReference type="SAM" id="SignalP"/>
    </source>
</evidence>
<feature type="signal peptide" evidence="2">
    <location>
        <begin position="1"/>
        <end position="19"/>
    </location>
</feature>
<keyword evidence="5" id="KW-1185">Reference proteome</keyword>
<proteinExistence type="predicted"/>
<evidence type="ECO:0000256" key="1">
    <source>
        <dbReference type="ARBA" id="ARBA00022837"/>
    </source>
</evidence>
<dbReference type="SMART" id="SM00054">
    <property type="entry name" value="EFh"/>
    <property type="match status" value="3"/>
</dbReference>